<gene>
    <name evidence="1" type="ORF">EII34_05390</name>
</gene>
<dbReference type="AlphaFoldDB" id="A0A3P1T9Z1"/>
<protein>
    <submittedName>
        <fullName evidence="1">Uncharacterized protein</fullName>
    </submittedName>
</protein>
<dbReference type="OrthoDB" id="3737287at2"/>
<dbReference type="InterPro" id="IPR046268">
    <property type="entry name" value="DUF6301"/>
</dbReference>
<evidence type="ECO:0000313" key="1">
    <source>
        <dbReference type="EMBL" id="RRD06118.1"/>
    </source>
</evidence>
<reference evidence="1 2" key="1">
    <citation type="submission" date="2018-11" db="EMBL/GenBank/DDBJ databases">
        <title>Genomes From Bacteria Associated with the Canine Oral Cavity: a Test Case for Automated Genome-Based Taxonomic Assignment.</title>
        <authorList>
            <person name="Coil D.A."/>
            <person name="Jospin G."/>
            <person name="Darling A.E."/>
            <person name="Wallis C."/>
            <person name="Davis I.J."/>
            <person name="Harris S."/>
            <person name="Eisen J.A."/>
            <person name="Holcombe L.J."/>
            <person name="O'Flynn C."/>
        </authorList>
    </citation>
    <scope>NUCLEOTIDE SEQUENCE [LARGE SCALE GENOMIC DNA]</scope>
    <source>
        <strain evidence="1 2">OH887_COT-365</strain>
    </source>
</reference>
<dbReference type="RefSeq" id="WP_124843700.1">
    <property type="nucleotide sequence ID" value="NZ_RQZG01000004.1"/>
</dbReference>
<sequence>MKSIPADEVVRIADFWVNRSWPLTEEEAFECCRELGWTQDGEGFFHVPYGLKPSHVSIVVGHAEKGVATIDFSITDYVGEDSAQRGVFINDVLAEVSAKLSELWGKPRTKKQKTSQQVQWDLENSCRVRLTSGGASVILVILSPSYADTERYLEQR</sequence>
<name>A0A3P1T9Z1_9ACTN</name>
<comment type="caution">
    <text evidence="1">The sequence shown here is derived from an EMBL/GenBank/DDBJ whole genome shotgun (WGS) entry which is preliminary data.</text>
</comment>
<accession>A0A3P1T9Z1</accession>
<organism evidence="1 2">
    <name type="scientific">Arachnia propionica</name>
    <dbReference type="NCBI Taxonomy" id="1750"/>
    <lineage>
        <taxon>Bacteria</taxon>
        <taxon>Bacillati</taxon>
        <taxon>Actinomycetota</taxon>
        <taxon>Actinomycetes</taxon>
        <taxon>Propionibacteriales</taxon>
        <taxon>Propionibacteriaceae</taxon>
        <taxon>Arachnia</taxon>
    </lineage>
</organism>
<dbReference type="Pfam" id="PF19818">
    <property type="entry name" value="DUF6301"/>
    <property type="match status" value="1"/>
</dbReference>
<dbReference type="EMBL" id="RQZG01000004">
    <property type="protein sequence ID" value="RRD06118.1"/>
    <property type="molecule type" value="Genomic_DNA"/>
</dbReference>
<proteinExistence type="predicted"/>
<evidence type="ECO:0000313" key="2">
    <source>
        <dbReference type="Proteomes" id="UP000280819"/>
    </source>
</evidence>
<dbReference type="Proteomes" id="UP000280819">
    <property type="component" value="Unassembled WGS sequence"/>
</dbReference>